<dbReference type="SUPFAM" id="SSF55729">
    <property type="entry name" value="Acyl-CoA N-acyltransferases (Nat)"/>
    <property type="match status" value="1"/>
</dbReference>
<keyword evidence="1" id="KW-0808">Transferase</keyword>
<dbReference type="InterPro" id="IPR016181">
    <property type="entry name" value="Acyl_CoA_acyltransferase"/>
</dbReference>
<protein>
    <submittedName>
        <fullName evidence="4">GNAT family N-acetyltransferase</fullName>
    </submittedName>
</protein>
<proteinExistence type="predicted"/>
<evidence type="ECO:0000313" key="4">
    <source>
        <dbReference type="EMBL" id="MBC8361669.1"/>
    </source>
</evidence>
<dbReference type="Proteomes" id="UP000603434">
    <property type="component" value="Unassembled WGS sequence"/>
</dbReference>
<dbReference type="Gene3D" id="3.40.630.30">
    <property type="match status" value="1"/>
</dbReference>
<dbReference type="PROSITE" id="PS51186">
    <property type="entry name" value="GNAT"/>
    <property type="match status" value="1"/>
</dbReference>
<dbReference type="InterPro" id="IPR050680">
    <property type="entry name" value="YpeA/RimI_acetyltransf"/>
</dbReference>
<organism evidence="4 5">
    <name type="scientific">Candidatus Desulfatibia profunda</name>
    <dbReference type="NCBI Taxonomy" id="2841695"/>
    <lineage>
        <taxon>Bacteria</taxon>
        <taxon>Pseudomonadati</taxon>
        <taxon>Thermodesulfobacteriota</taxon>
        <taxon>Desulfobacteria</taxon>
        <taxon>Desulfobacterales</taxon>
        <taxon>Desulfobacterales incertae sedis</taxon>
        <taxon>Candidatus Desulfatibia</taxon>
    </lineage>
</organism>
<feature type="domain" description="N-acetyltransferase" evidence="3">
    <location>
        <begin position="11"/>
        <end position="153"/>
    </location>
</feature>
<dbReference type="EMBL" id="JACNJH010000144">
    <property type="protein sequence ID" value="MBC8361669.1"/>
    <property type="molecule type" value="Genomic_DNA"/>
</dbReference>
<dbReference type="PANTHER" id="PTHR43420">
    <property type="entry name" value="ACETYLTRANSFERASE"/>
    <property type="match status" value="1"/>
</dbReference>
<dbReference type="GO" id="GO:0016747">
    <property type="term" value="F:acyltransferase activity, transferring groups other than amino-acyl groups"/>
    <property type="evidence" value="ECO:0007669"/>
    <property type="project" value="InterPro"/>
</dbReference>
<evidence type="ECO:0000256" key="2">
    <source>
        <dbReference type="ARBA" id="ARBA00023315"/>
    </source>
</evidence>
<dbReference type="AlphaFoldDB" id="A0A8J6NUA5"/>
<evidence type="ECO:0000259" key="3">
    <source>
        <dbReference type="PROSITE" id="PS51186"/>
    </source>
</evidence>
<keyword evidence="2" id="KW-0012">Acyltransferase</keyword>
<reference evidence="4 5" key="1">
    <citation type="submission" date="2020-08" db="EMBL/GenBank/DDBJ databases">
        <title>Bridging the membrane lipid divide: bacteria of the FCB group superphylum have the potential to synthesize archaeal ether lipids.</title>
        <authorList>
            <person name="Villanueva L."/>
            <person name="Von Meijenfeldt F.A.B."/>
            <person name="Westbye A.B."/>
            <person name="Yadav S."/>
            <person name="Hopmans E.C."/>
            <person name="Dutilh B.E."/>
            <person name="Sinninghe Damste J.S."/>
        </authorList>
    </citation>
    <scope>NUCLEOTIDE SEQUENCE [LARGE SCALE GENOMIC DNA]</scope>
    <source>
        <strain evidence="4">NIOZ-UU30</strain>
    </source>
</reference>
<evidence type="ECO:0000256" key="1">
    <source>
        <dbReference type="ARBA" id="ARBA00022679"/>
    </source>
</evidence>
<sequence length="175" mass="20500">MMKVYCSEPFFLIRSAAEEDLDKVLEIEQLSFEDFWTHDGLKGALKGLFLVCGRKDIIGYLFACPCKLEKRAEILRIAVHPDHRGKGVAKRLVETSLRIFLKDDIKEVELFVDSKNTSAIKLYERFGFEITKIAPFYHHLEFQISYVLKLNLLELKETSRRLWETLYLKEADYTT</sequence>
<evidence type="ECO:0000313" key="5">
    <source>
        <dbReference type="Proteomes" id="UP000603434"/>
    </source>
</evidence>
<gene>
    <name evidence="4" type="ORF">H8E23_09740</name>
</gene>
<dbReference type="CDD" id="cd04301">
    <property type="entry name" value="NAT_SF"/>
    <property type="match status" value="1"/>
</dbReference>
<dbReference type="InterPro" id="IPR000182">
    <property type="entry name" value="GNAT_dom"/>
</dbReference>
<dbReference type="Pfam" id="PF00583">
    <property type="entry name" value="Acetyltransf_1"/>
    <property type="match status" value="1"/>
</dbReference>
<comment type="caution">
    <text evidence="4">The sequence shown here is derived from an EMBL/GenBank/DDBJ whole genome shotgun (WGS) entry which is preliminary data.</text>
</comment>
<accession>A0A8J6NUA5</accession>
<name>A0A8J6NUA5_9BACT</name>